<comment type="caution">
    <text evidence="1">The sequence shown here is derived from an EMBL/GenBank/DDBJ whole genome shotgun (WGS) entry which is preliminary data.</text>
</comment>
<organism evidence="1 2">
    <name type="scientific">Desmophyllum pertusum</name>
    <dbReference type="NCBI Taxonomy" id="174260"/>
    <lineage>
        <taxon>Eukaryota</taxon>
        <taxon>Metazoa</taxon>
        <taxon>Cnidaria</taxon>
        <taxon>Anthozoa</taxon>
        <taxon>Hexacorallia</taxon>
        <taxon>Scleractinia</taxon>
        <taxon>Caryophylliina</taxon>
        <taxon>Caryophylliidae</taxon>
        <taxon>Desmophyllum</taxon>
    </lineage>
</organism>
<dbReference type="AlphaFoldDB" id="A0A9X0CEY2"/>
<reference evidence="1" key="1">
    <citation type="submission" date="2023-01" db="EMBL/GenBank/DDBJ databases">
        <title>Genome assembly of the deep-sea coral Lophelia pertusa.</title>
        <authorList>
            <person name="Herrera S."/>
            <person name="Cordes E."/>
        </authorList>
    </citation>
    <scope>NUCLEOTIDE SEQUENCE</scope>
    <source>
        <strain evidence="1">USNM1676648</strain>
        <tissue evidence="1">Polyp</tissue>
    </source>
</reference>
<gene>
    <name evidence="1" type="ORF">OS493_027534</name>
</gene>
<dbReference type="OrthoDB" id="10537982at2759"/>
<keyword evidence="2" id="KW-1185">Reference proteome</keyword>
<dbReference type="EMBL" id="MU827802">
    <property type="protein sequence ID" value="KAJ7326580.1"/>
    <property type="molecule type" value="Genomic_DNA"/>
</dbReference>
<accession>A0A9X0CEY2</accession>
<protein>
    <submittedName>
        <fullName evidence="1">Uncharacterized protein</fullName>
    </submittedName>
</protein>
<sequence length="263" mass="30582">MSPSSRRYQLHPLIHAFASKIGRATYPHLLDGGEKLACVCFMSRLAENANMYWSKDTCKESVEAFNEDRHNFEYFLHDVYSQGMENQDLEIVDACKTFLDDFSQKCMYLEMCVLPRFYIQILERLLKSFKPDIHPVHTVELLCLLGHESRKVGDTAKYDAYMKKATKLYSANSPEFETKALSEVIYLHSYARFLSEKKVPYESKTVYRKALQICKKKMPDHPETAATLLFSGRHDKRRKENEEAVQRSRKHCTSSRSALVNIL</sequence>
<evidence type="ECO:0000313" key="2">
    <source>
        <dbReference type="Proteomes" id="UP001163046"/>
    </source>
</evidence>
<dbReference type="Proteomes" id="UP001163046">
    <property type="component" value="Unassembled WGS sequence"/>
</dbReference>
<name>A0A9X0CEY2_9CNID</name>
<proteinExistence type="predicted"/>
<dbReference type="Gene3D" id="1.25.40.10">
    <property type="entry name" value="Tetratricopeptide repeat domain"/>
    <property type="match status" value="1"/>
</dbReference>
<dbReference type="InterPro" id="IPR011990">
    <property type="entry name" value="TPR-like_helical_dom_sf"/>
</dbReference>
<evidence type="ECO:0000313" key="1">
    <source>
        <dbReference type="EMBL" id="KAJ7326580.1"/>
    </source>
</evidence>